<reference evidence="2 3" key="1">
    <citation type="submission" date="2017-11" db="EMBL/GenBank/DDBJ databases">
        <title>Genomic Encyclopedia of Archaeal and Bacterial Type Strains, Phase II (KMG-II): From Individual Species to Whole Genera.</title>
        <authorList>
            <person name="Goeker M."/>
        </authorList>
    </citation>
    <scope>NUCLEOTIDE SEQUENCE [LARGE SCALE GENOMIC DNA]</scope>
    <source>
        <strain evidence="2 3">DSM 29128</strain>
    </source>
</reference>
<comment type="caution">
    <text evidence="2">The sequence shown here is derived from an EMBL/GenBank/DDBJ whole genome shotgun (WGS) entry which is preliminary data.</text>
</comment>
<dbReference type="GO" id="GO:0004527">
    <property type="term" value="F:exonuclease activity"/>
    <property type="evidence" value="ECO:0007669"/>
    <property type="project" value="UniProtKB-KW"/>
</dbReference>
<organism evidence="2 3">
    <name type="scientific">Yoonia maricola</name>
    <dbReference type="NCBI Taxonomy" id="420999"/>
    <lineage>
        <taxon>Bacteria</taxon>
        <taxon>Pseudomonadati</taxon>
        <taxon>Pseudomonadota</taxon>
        <taxon>Alphaproteobacteria</taxon>
        <taxon>Rhodobacterales</taxon>
        <taxon>Paracoccaceae</taxon>
        <taxon>Yoonia</taxon>
    </lineage>
</organism>
<sequence length="331" mass="35140">MASPAQAETYRIATYAAPLSRDGPGLLLRDIQRGEDDQIAAIRDVIARIAPDVLLLTDFDFDHDGLALAGFAVQFDPGYSYHFALQPNAGVATGLDLDGNGRLGDARDAQGYGRFAGDGGLAILSRFPIQAGQATDLSAVLWKDLPGAVLPQAAGAPFLSNAALDILRLSSTGHWIVPVSLPDGKPLSVMAFSATPPVFDGPEDMNGLRNRDELRLWEAVLDGDFGPVPSQFVIAGNANLDPQAGDGFSDAMASFLRDPRLQDPLPDQDTADWPDDGPGNLRVSYVLPAADWTVKDAGVFWPAPDDPDRALLGDDGLAAGPHHLVWVDIAR</sequence>
<dbReference type="InterPro" id="IPR036691">
    <property type="entry name" value="Endo/exonu/phosph_ase_sf"/>
</dbReference>
<evidence type="ECO:0000313" key="3">
    <source>
        <dbReference type="Proteomes" id="UP000228531"/>
    </source>
</evidence>
<dbReference type="GO" id="GO:0004519">
    <property type="term" value="F:endonuclease activity"/>
    <property type="evidence" value="ECO:0007669"/>
    <property type="project" value="UniProtKB-KW"/>
</dbReference>
<evidence type="ECO:0000313" key="2">
    <source>
        <dbReference type="EMBL" id="PJI85268.1"/>
    </source>
</evidence>
<dbReference type="InterPro" id="IPR005135">
    <property type="entry name" value="Endo/exonuclease/phosphatase"/>
</dbReference>
<name>A0A2M8W2Y6_9RHOB</name>
<gene>
    <name evidence="2" type="ORF">BC777_3269</name>
</gene>
<dbReference type="AlphaFoldDB" id="A0A2M8W2Y6"/>
<feature type="domain" description="Endonuclease/exonuclease/phosphatase" evidence="1">
    <location>
        <begin position="34"/>
        <end position="305"/>
    </location>
</feature>
<protein>
    <submittedName>
        <fullName evidence="2">Endonuclease/exonuclease/phosphatase family protein</fullName>
    </submittedName>
</protein>
<keyword evidence="2" id="KW-0255">Endonuclease</keyword>
<dbReference type="Gene3D" id="3.60.10.10">
    <property type="entry name" value="Endonuclease/exonuclease/phosphatase"/>
    <property type="match status" value="1"/>
</dbReference>
<proteinExistence type="predicted"/>
<keyword evidence="2" id="KW-0378">Hydrolase</keyword>
<dbReference type="Proteomes" id="UP000228531">
    <property type="component" value="Unassembled WGS sequence"/>
</dbReference>
<accession>A0A2M8W2Y6</accession>
<keyword evidence="2" id="KW-0540">Nuclease</keyword>
<keyword evidence="3" id="KW-1185">Reference proteome</keyword>
<evidence type="ECO:0000259" key="1">
    <source>
        <dbReference type="Pfam" id="PF03372"/>
    </source>
</evidence>
<dbReference type="SUPFAM" id="SSF56219">
    <property type="entry name" value="DNase I-like"/>
    <property type="match status" value="1"/>
</dbReference>
<dbReference type="Pfam" id="PF03372">
    <property type="entry name" value="Exo_endo_phos"/>
    <property type="match status" value="1"/>
</dbReference>
<dbReference type="EMBL" id="PGTY01000003">
    <property type="protein sequence ID" value="PJI85268.1"/>
    <property type="molecule type" value="Genomic_DNA"/>
</dbReference>
<keyword evidence="2" id="KW-0269">Exonuclease</keyword>